<accession>A0AAV7WQV1</accession>
<organism evidence="2 3">
    <name type="scientific">Pleurodeles waltl</name>
    <name type="common">Iberian ribbed newt</name>
    <dbReference type="NCBI Taxonomy" id="8319"/>
    <lineage>
        <taxon>Eukaryota</taxon>
        <taxon>Metazoa</taxon>
        <taxon>Chordata</taxon>
        <taxon>Craniata</taxon>
        <taxon>Vertebrata</taxon>
        <taxon>Euteleostomi</taxon>
        <taxon>Amphibia</taxon>
        <taxon>Batrachia</taxon>
        <taxon>Caudata</taxon>
        <taxon>Salamandroidea</taxon>
        <taxon>Salamandridae</taxon>
        <taxon>Pleurodelinae</taxon>
        <taxon>Pleurodeles</taxon>
    </lineage>
</organism>
<feature type="region of interest" description="Disordered" evidence="1">
    <location>
        <begin position="20"/>
        <end position="101"/>
    </location>
</feature>
<proteinExistence type="predicted"/>
<evidence type="ECO:0000313" key="2">
    <source>
        <dbReference type="EMBL" id="KAJ1215156.1"/>
    </source>
</evidence>
<gene>
    <name evidence="2" type="ORF">NDU88_002765</name>
</gene>
<name>A0AAV7WQV1_PLEWA</name>
<sequence>MEVSGLAKGKCADVTMEPWKYQQSNPGVFVGYGSSAEGERVPEESNSAEAETRAESRIPWEPISETSGEDRLATPGEDEVSERTSEENSKRHVSTPERKAL</sequence>
<evidence type="ECO:0000256" key="1">
    <source>
        <dbReference type="SAM" id="MobiDB-lite"/>
    </source>
</evidence>
<dbReference type="Proteomes" id="UP001066276">
    <property type="component" value="Chromosome 1_1"/>
</dbReference>
<protein>
    <submittedName>
        <fullName evidence="2">Uncharacterized protein</fullName>
    </submittedName>
</protein>
<dbReference type="EMBL" id="JANPWB010000001">
    <property type="protein sequence ID" value="KAJ1215156.1"/>
    <property type="molecule type" value="Genomic_DNA"/>
</dbReference>
<keyword evidence="3" id="KW-1185">Reference proteome</keyword>
<feature type="compositionally biased region" description="Basic and acidic residues" evidence="1">
    <location>
        <begin position="81"/>
        <end position="101"/>
    </location>
</feature>
<comment type="caution">
    <text evidence="2">The sequence shown here is derived from an EMBL/GenBank/DDBJ whole genome shotgun (WGS) entry which is preliminary data.</text>
</comment>
<evidence type="ECO:0000313" key="3">
    <source>
        <dbReference type="Proteomes" id="UP001066276"/>
    </source>
</evidence>
<dbReference type="AlphaFoldDB" id="A0AAV7WQV1"/>
<reference evidence="2" key="1">
    <citation type="journal article" date="2022" name="bioRxiv">
        <title>Sequencing and chromosome-scale assembly of the giantPleurodeles waltlgenome.</title>
        <authorList>
            <person name="Brown T."/>
            <person name="Elewa A."/>
            <person name="Iarovenko S."/>
            <person name="Subramanian E."/>
            <person name="Araus A.J."/>
            <person name="Petzold A."/>
            <person name="Susuki M."/>
            <person name="Suzuki K.-i.T."/>
            <person name="Hayashi T."/>
            <person name="Toyoda A."/>
            <person name="Oliveira C."/>
            <person name="Osipova E."/>
            <person name="Leigh N.D."/>
            <person name="Simon A."/>
            <person name="Yun M.H."/>
        </authorList>
    </citation>
    <scope>NUCLEOTIDE SEQUENCE</scope>
    <source>
        <strain evidence="2">20211129_DDA</strain>
        <tissue evidence="2">Liver</tissue>
    </source>
</reference>